<evidence type="ECO:0000259" key="1">
    <source>
        <dbReference type="Pfam" id="PF03205"/>
    </source>
</evidence>
<dbReference type="OrthoDB" id="9788394at2"/>
<dbReference type="Pfam" id="PF03205">
    <property type="entry name" value="MobB"/>
    <property type="match status" value="1"/>
</dbReference>
<protein>
    <submittedName>
        <fullName evidence="2">Molybdopterin-guanine dinucleotide biosynthesis adapter protein</fullName>
    </submittedName>
</protein>
<dbReference type="Proteomes" id="UP000236724">
    <property type="component" value="Unassembled WGS sequence"/>
</dbReference>
<proteinExistence type="predicted"/>
<dbReference type="EMBL" id="FMSV02000072">
    <property type="protein sequence ID" value="SEH04639.1"/>
    <property type="molecule type" value="Genomic_DNA"/>
</dbReference>
<keyword evidence="3" id="KW-1185">Reference proteome</keyword>
<name>A0A1H6F5S8_9GAMM</name>
<dbReference type="FunFam" id="3.40.50.300:FF:000920">
    <property type="entry name" value="Molybdopterin-guanine dinucleotide biosynthesis protein B"/>
    <property type="match status" value="1"/>
</dbReference>
<dbReference type="NCBIfam" id="TIGR00176">
    <property type="entry name" value="mobB"/>
    <property type="match status" value="1"/>
</dbReference>
<dbReference type="RefSeq" id="WP_103918680.1">
    <property type="nucleotide sequence ID" value="NZ_FMSV02000072.1"/>
</dbReference>
<dbReference type="PANTHER" id="PTHR40072">
    <property type="entry name" value="MOLYBDOPTERIN-GUANINE DINUCLEOTIDE BIOSYNTHESIS ADAPTER PROTEIN-RELATED"/>
    <property type="match status" value="1"/>
</dbReference>
<dbReference type="InterPro" id="IPR027417">
    <property type="entry name" value="P-loop_NTPase"/>
</dbReference>
<dbReference type="AlphaFoldDB" id="A0A1H6F5S8"/>
<organism evidence="2 3">
    <name type="scientific">Candidatus Venteria ishoeyi</name>
    <dbReference type="NCBI Taxonomy" id="1899563"/>
    <lineage>
        <taxon>Bacteria</taxon>
        <taxon>Pseudomonadati</taxon>
        <taxon>Pseudomonadota</taxon>
        <taxon>Gammaproteobacteria</taxon>
        <taxon>Thiotrichales</taxon>
        <taxon>Thiotrichaceae</taxon>
        <taxon>Venteria</taxon>
    </lineage>
</organism>
<evidence type="ECO:0000313" key="2">
    <source>
        <dbReference type="EMBL" id="SEH04639.1"/>
    </source>
</evidence>
<dbReference type="SUPFAM" id="SSF52540">
    <property type="entry name" value="P-loop containing nucleoside triphosphate hydrolases"/>
    <property type="match status" value="1"/>
</dbReference>
<gene>
    <name evidence="2" type="primary">mobB</name>
    <name evidence="2" type="ORF">MBHS_00488</name>
</gene>
<feature type="domain" description="Molybdopterin-guanine dinucleotide biosynthesis protein B (MobB)" evidence="1">
    <location>
        <begin position="8"/>
        <end position="141"/>
    </location>
</feature>
<dbReference type="GO" id="GO:0006777">
    <property type="term" value="P:Mo-molybdopterin cofactor biosynthetic process"/>
    <property type="evidence" value="ECO:0007669"/>
    <property type="project" value="InterPro"/>
</dbReference>
<accession>A0A1H6F5S8</accession>
<evidence type="ECO:0000313" key="3">
    <source>
        <dbReference type="Proteomes" id="UP000236724"/>
    </source>
</evidence>
<dbReference type="CDD" id="cd03116">
    <property type="entry name" value="MobB"/>
    <property type="match status" value="1"/>
</dbReference>
<reference evidence="2 3" key="1">
    <citation type="submission" date="2016-10" db="EMBL/GenBank/DDBJ databases">
        <authorList>
            <person name="de Groot N.N."/>
        </authorList>
    </citation>
    <scope>NUCLEOTIDE SEQUENCE [LARGE SCALE GENOMIC DNA]</scope>
    <source>
        <strain evidence="2">MBHS1</strain>
    </source>
</reference>
<dbReference type="PANTHER" id="PTHR40072:SF1">
    <property type="entry name" value="MOLYBDOPTERIN-GUANINE DINUCLEOTIDE BIOSYNTHESIS ADAPTER PROTEIN"/>
    <property type="match status" value="1"/>
</dbReference>
<dbReference type="InterPro" id="IPR052539">
    <property type="entry name" value="MGD_biosynthesis_adapter"/>
</dbReference>
<dbReference type="GO" id="GO:0005525">
    <property type="term" value="F:GTP binding"/>
    <property type="evidence" value="ECO:0007669"/>
    <property type="project" value="InterPro"/>
</dbReference>
<sequence length="173" mass="19254">MKNKQRPILGIAAFSGTGKTTLLTQLIPWLRQQGLKVALIKHTHHGVDMDKPGKDTYRAREAGAHPVILASGKRWALMEETPEQQEPDLDNLLKHLQAFDLDLVLVEGMKHAAIPKIELHRPELGQPRLYPDDEQVIAVACNAPLNPEPKVPVLDLDQVAEIGLFIQDFVKSS</sequence>
<dbReference type="Gene3D" id="3.40.50.300">
    <property type="entry name" value="P-loop containing nucleotide triphosphate hydrolases"/>
    <property type="match status" value="1"/>
</dbReference>
<dbReference type="InterPro" id="IPR004435">
    <property type="entry name" value="MobB_dom"/>
</dbReference>